<dbReference type="SFLD" id="SFLDF00009">
    <property type="entry name" value="o-succinylbenzoate_synthase"/>
    <property type="match status" value="1"/>
</dbReference>
<evidence type="ECO:0000259" key="6">
    <source>
        <dbReference type="SMART" id="SM00922"/>
    </source>
</evidence>
<evidence type="ECO:0000256" key="3">
    <source>
        <dbReference type="ARBA" id="ARBA00022842"/>
    </source>
</evidence>
<dbReference type="InterPro" id="IPR029017">
    <property type="entry name" value="Enolase-like_N"/>
</dbReference>
<dbReference type="InterPro" id="IPR036849">
    <property type="entry name" value="Enolase-like_C_sf"/>
</dbReference>
<evidence type="ECO:0000256" key="4">
    <source>
        <dbReference type="ARBA" id="ARBA00023239"/>
    </source>
</evidence>
<dbReference type="SUPFAM" id="SSF51604">
    <property type="entry name" value="Enolase C-terminal domain-like"/>
    <property type="match status" value="1"/>
</dbReference>
<dbReference type="Gene3D" id="3.20.20.120">
    <property type="entry name" value="Enolase-like C-terminal domain"/>
    <property type="match status" value="1"/>
</dbReference>
<protein>
    <recommendedName>
        <fullName evidence="5">o-succinylbenzoate synthase</fullName>
        <ecNumber evidence="5">4.2.1.113</ecNumber>
    </recommendedName>
</protein>
<dbReference type="NCBIfam" id="TIGR01928">
    <property type="entry name" value="menC_lowGC_arch"/>
    <property type="match status" value="1"/>
</dbReference>
<dbReference type="Gene3D" id="3.30.390.10">
    <property type="entry name" value="Enolase-like, N-terminal domain"/>
    <property type="match status" value="1"/>
</dbReference>
<organism evidence="7">
    <name type="scientific">freshwater metagenome</name>
    <dbReference type="NCBI Taxonomy" id="449393"/>
    <lineage>
        <taxon>unclassified sequences</taxon>
        <taxon>metagenomes</taxon>
        <taxon>ecological metagenomes</taxon>
    </lineage>
</organism>
<proteinExistence type="predicted"/>
<evidence type="ECO:0000313" key="7">
    <source>
        <dbReference type="EMBL" id="CAB4645623.1"/>
    </source>
</evidence>
<evidence type="ECO:0000256" key="1">
    <source>
        <dbReference type="ARBA" id="ARBA00001968"/>
    </source>
</evidence>
<dbReference type="GO" id="GO:0009234">
    <property type="term" value="P:menaquinone biosynthetic process"/>
    <property type="evidence" value="ECO:0007669"/>
    <property type="project" value="InterPro"/>
</dbReference>
<dbReference type="GO" id="GO:0043748">
    <property type="term" value="F:O-succinylbenzoate synthase activity"/>
    <property type="evidence" value="ECO:0007669"/>
    <property type="project" value="UniProtKB-EC"/>
</dbReference>
<comment type="cofactor">
    <cofactor evidence="1">
        <name>a divalent metal cation</name>
        <dbReference type="ChEBI" id="CHEBI:60240"/>
    </cofactor>
</comment>
<dbReference type="SMART" id="SM00922">
    <property type="entry name" value="MR_MLE"/>
    <property type="match status" value="1"/>
</dbReference>
<dbReference type="InterPro" id="IPR010197">
    <property type="entry name" value="OSBS/NAAAR"/>
</dbReference>
<dbReference type="PANTHER" id="PTHR48073">
    <property type="entry name" value="O-SUCCINYLBENZOATE SYNTHASE-RELATED"/>
    <property type="match status" value="1"/>
</dbReference>
<reference evidence="7" key="1">
    <citation type="submission" date="2020-05" db="EMBL/GenBank/DDBJ databases">
        <authorList>
            <person name="Chiriac C."/>
            <person name="Salcher M."/>
            <person name="Ghai R."/>
            <person name="Kavagutti S V."/>
        </authorList>
    </citation>
    <scope>NUCLEOTIDE SEQUENCE</scope>
</reference>
<feature type="domain" description="Mandelate racemase/muconate lactonizing enzyme C-terminal" evidence="6">
    <location>
        <begin position="140"/>
        <end position="233"/>
    </location>
</feature>
<dbReference type="EMBL" id="CAEZWB010000049">
    <property type="protein sequence ID" value="CAB4645623.1"/>
    <property type="molecule type" value="Genomic_DNA"/>
</dbReference>
<dbReference type="SUPFAM" id="SSF54826">
    <property type="entry name" value="Enolase N-terminal domain-like"/>
    <property type="match status" value="1"/>
</dbReference>
<dbReference type="PANTHER" id="PTHR48073:SF5">
    <property type="entry name" value="O-SUCCINYLBENZOATE SYNTHASE"/>
    <property type="match status" value="1"/>
</dbReference>
<dbReference type="EC" id="4.2.1.113" evidence="5"/>
<dbReference type="CDD" id="cd03317">
    <property type="entry name" value="NAAAR"/>
    <property type="match status" value="1"/>
</dbReference>
<dbReference type="Pfam" id="PF02746">
    <property type="entry name" value="MR_MLE_N"/>
    <property type="match status" value="1"/>
</dbReference>
<dbReference type="InterPro" id="IPR013341">
    <property type="entry name" value="Mandelate_racemase_N_dom"/>
</dbReference>
<dbReference type="AlphaFoldDB" id="A0A6J6KB31"/>
<accession>A0A6J6KB31</accession>
<dbReference type="GO" id="GO:0016854">
    <property type="term" value="F:racemase and epimerase activity"/>
    <property type="evidence" value="ECO:0007669"/>
    <property type="project" value="UniProtKB-ARBA"/>
</dbReference>
<sequence>MSIKRIEIVRAHINLVSPFRTSFGTEVDRDLLYVHVIGDDEEGWGECVAMAAPLYSSEYVDGCEEVIKRYLIPLVTPTMTAHEFVIAAASIRGNFMAKAAVEAALLDYQLRCTRLSLAGFLGATQTRVASGVSVGIQPDIDTLLGVVEGYRKDGYVRIKLKIEPGFDIDRVRAVRQAFGDEMLLQVDANAAYTVDDAAHLARLDAFNLLLIEQPLPEEDIVGHVELSKRIATPVCLDESITSYDVARGALDIGACSIINIKPGRVGGYMESKRIHDLCYSRGVPVWCGGMLETGIGRAANLALAALPGFTLPGDTSASDRYFVQDVTEPFVLKDGYIDVPNTVGIGVRPLPDVLEAITSRVDDYRIG</sequence>
<dbReference type="Pfam" id="PF13378">
    <property type="entry name" value="MR_MLE_C"/>
    <property type="match status" value="1"/>
</dbReference>
<keyword evidence="4" id="KW-0456">Lyase</keyword>
<dbReference type="InterPro" id="IPR029065">
    <property type="entry name" value="Enolase_C-like"/>
</dbReference>
<gene>
    <name evidence="7" type="ORF">UFOPK2166_00516</name>
</gene>
<dbReference type="GO" id="GO:0046872">
    <property type="term" value="F:metal ion binding"/>
    <property type="evidence" value="ECO:0007669"/>
    <property type="project" value="UniProtKB-KW"/>
</dbReference>
<dbReference type="SFLD" id="SFLDG00180">
    <property type="entry name" value="muconate_cycloisomerase"/>
    <property type="match status" value="1"/>
</dbReference>
<keyword evidence="2" id="KW-0479">Metal-binding</keyword>
<evidence type="ECO:0000256" key="5">
    <source>
        <dbReference type="ARBA" id="ARBA00029491"/>
    </source>
</evidence>
<dbReference type="InterPro" id="IPR013342">
    <property type="entry name" value="Mandelate_racemase_C"/>
</dbReference>
<keyword evidence="3" id="KW-0460">Magnesium</keyword>
<evidence type="ECO:0000256" key="2">
    <source>
        <dbReference type="ARBA" id="ARBA00022723"/>
    </source>
</evidence>
<name>A0A6J6KB31_9ZZZZ</name>
<dbReference type="SFLD" id="SFLDS00001">
    <property type="entry name" value="Enolase"/>
    <property type="match status" value="1"/>
</dbReference>